<feature type="domain" description="Ubiquitin-like" evidence="3">
    <location>
        <begin position="21"/>
        <end position="92"/>
    </location>
</feature>
<dbReference type="GO" id="GO:0005681">
    <property type="term" value="C:spliceosomal complex"/>
    <property type="evidence" value="ECO:0007669"/>
    <property type="project" value="InterPro"/>
</dbReference>
<gene>
    <name evidence="5" type="ORF">BB559_000391</name>
</gene>
<organism evidence="5 6">
    <name type="scientific">Furculomyces boomerangus</name>
    <dbReference type="NCBI Taxonomy" id="61424"/>
    <lineage>
        <taxon>Eukaryota</taxon>
        <taxon>Fungi</taxon>
        <taxon>Fungi incertae sedis</taxon>
        <taxon>Zoopagomycota</taxon>
        <taxon>Kickxellomycotina</taxon>
        <taxon>Harpellomycetes</taxon>
        <taxon>Harpellales</taxon>
        <taxon>Harpellaceae</taxon>
        <taxon>Furculomyces</taxon>
    </lineage>
</organism>
<dbReference type="GO" id="GO:0003723">
    <property type="term" value="F:RNA binding"/>
    <property type="evidence" value="ECO:0007669"/>
    <property type="project" value="InterPro"/>
</dbReference>
<proteinExistence type="predicted"/>
<dbReference type="SUPFAM" id="SSF54236">
    <property type="entry name" value="Ubiquitin-like"/>
    <property type="match status" value="1"/>
</dbReference>
<dbReference type="CDD" id="cd01722">
    <property type="entry name" value="Sm_F"/>
    <property type="match status" value="1"/>
</dbReference>
<dbReference type="STRING" id="61424.A0A2T9Z5J5"/>
<evidence type="ECO:0000256" key="1">
    <source>
        <dbReference type="ARBA" id="ARBA00030144"/>
    </source>
</evidence>
<dbReference type="FunFam" id="3.10.20.90:FF:000202">
    <property type="entry name" value="Small ubiquitin-related modifier I"/>
    <property type="match status" value="1"/>
</dbReference>
<dbReference type="OrthoDB" id="409625at2759"/>
<accession>A0A2T9Z5J5</accession>
<protein>
    <recommendedName>
        <fullName evidence="1">Sm protein F</fullName>
    </recommendedName>
</protein>
<dbReference type="PROSITE" id="PS50053">
    <property type="entry name" value="UBIQUITIN_2"/>
    <property type="match status" value="1"/>
</dbReference>
<name>A0A2T9Z5J5_9FUNG</name>
<dbReference type="EMBL" id="MBFT01000018">
    <property type="protein sequence ID" value="PVU99814.1"/>
    <property type="molecule type" value="Genomic_DNA"/>
</dbReference>
<dbReference type="CDD" id="cd16116">
    <property type="entry name" value="Ubl_Smt3_like"/>
    <property type="match status" value="1"/>
</dbReference>
<dbReference type="PROSITE" id="PS52002">
    <property type="entry name" value="SM"/>
    <property type="match status" value="1"/>
</dbReference>
<dbReference type="Gene3D" id="2.30.30.100">
    <property type="match status" value="1"/>
</dbReference>
<dbReference type="Pfam" id="PF11976">
    <property type="entry name" value="Rad60-SLD"/>
    <property type="match status" value="1"/>
</dbReference>
<feature type="region of interest" description="Disordered" evidence="2">
    <location>
        <begin position="1"/>
        <end position="20"/>
    </location>
</feature>
<comment type="caution">
    <text evidence="5">The sequence shown here is derived from an EMBL/GenBank/DDBJ whole genome shotgun (WGS) entry which is preliminary data.</text>
</comment>
<sequence>MADSEKQDKKPEKQEAKTETEHINLKVVGADNQDIFFKIKKSTRLEKLMQAYCERTGCTMSSVRFLFEGQRLAPNNTPTELEMEDGDSIDAMFAPVNPKPFLHDLVGKVVIVRLKWGQEYKGILASSDSYMNIQLMETEEFQDGISMGPSLGEVLIRCNNILYIRAAPTS</sequence>
<dbReference type="PANTHER" id="PTHR10562">
    <property type="entry name" value="SMALL UBIQUITIN-RELATED MODIFIER"/>
    <property type="match status" value="1"/>
</dbReference>
<dbReference type="InterPro" id="IPR029071">
    <property type="entry name" value="Ubiquitin-like_domsf"/>
</dbReference>
<dbReference type="InterPro" id="IPR001163">
    <property type="entry name" value="Sm_dom_euk/arc"/>
</dbReference>
<feature type="domain" description="Sm" evidence="4">
    <location>
        <begin position="97"/>
        <end position="170"/>
    </location>
</feature>
<dbReference type="InterPro" id="IPR000626">
    <property type="entry name" value="Ubiquitin-like_dom"/>
</dbReference>
<dbReference type="SMART" id="SM00213">
    <property type="entry name" value="UBQ"/>
    <property type="match status" value="1"/>
</dbReference>
<dbReference type="InterPro" id="IPR010920">
    <property type="entry name" value="LSM_dom_sf"/>
</dbReference>
<dbReference type="GO" id="GO:0000398">
    <property type="term" value="P:mRNA splicing, via spliceosome"/>
    <property type="evidence" value="ECO:0007669"/>
    <property type="project" value="InterPro"/>
</dbReference>
<dbReference type="AlphaFoldDB" id="A0A2T9Z5J5"/>
<dbReference type="InterPro" id="IPR022617">
    <property type="entry name" value="Rad60/SUMO-like_dom"/>
</dbReference>
<dbReference type="SUPFAM" id="SSF50182">
    <property type="entry name" value="Sm-like ribonucleoproteins"/>
    <property type="match status" value="1"/>
</dbReference>
<dbReference type="Proteomes" id="UP000245699">
    <property type="component" value="Unassembled WGS sequence"/>
</dbReference>
<dbReference type="InterPro" id="IPR047575">
    <property type="entry name" value="Sm"/>
</dbReference>
<evidence type="ECO:0000313" key="6">
    <source>
        <dbReference type="Proteomes" id="UP000245699"/>
    </source>
</evidence>
<dbReference type="Gene3D" id="3.10.20.90">
    <property type="entry name" value="Phosphatidylinositol 3-kinase Catalytic Subunit, Chain A, domain 1"/>
    <property type="match status" value="1"/>
</dbReference>
<evidence type="ECO:0000259" key="3">
    <source>
        <dbReference type="PROSITE" id="PS50053"/>
    </source>
</evidence>
<evidence type="ECO:0000256" key="2">
    <source>
        <dbReference type="SAM" id="MobiDB-lite"/>
    </source>
</evidence>
<evidence type="ECO:0000259" key="4">
    <source>
        <dbReference type="PROSITE" id="PS52002"/>
    </source>
</evidence>
<evidence type="ECO:0000313" key="5">
    <source>
        <dbReference type="EMBL" id="PVU99814.1"/>
    </source>
</evidence>
<dbReference type="InterPro" id="IPR034100">
    <property type="entry name" value="Sm_F"/>
</dbReference>
<reference evidence="5 6" key="1">
    <citation type="journal article" date="2018" name="MBio">
        <title>Comparative Genomics Reveals the Core Gene Toolbox for the Fungus-Insect Symbiosis.</title>
        <authorList>
            <person name="Wang Y."/>
            <person name="Stata M."/>
            <person name="Wang W."/>
            <person name="Stajich J.E."/>
            <person name="White M.M."/>
            <person name="Moncalvo J.M."/>
        </authorList>
    </citation>
    <scope>NUCLEOTIDE SEQUENCE [LARGE SCALE GENOMIC DNA]</scope>
    <source>
        <strain evidence="5 6">AUS-77-4</strain>
    </source>
</reference>
<dbReference type="Pfam" id="PF01423">
    <property type="entry name" value="LSM"/>
    <property type="match status" value="1"/>
</dbReference>
<keyword evidence="6" id="KW-1185">Reference proteome</keyword>
<dbReference type="SMART" id="SM00651">
    <property type="entry name" value="Sm"/>
    <property type="match status" value="1"/>
</dbReference>